<dbReference type="PANTHER" id="PTHR31549:SF146">
    <property type="entry name" value="OS01G0564600 PROTEIN"/>
    <property type="match status" value="1"/>
</dbReference>
<dbReference type="Pfam" id="PF03140">
    <property type="entry name" value="DUF247"/>
    <property type="match status" value="1"/>
</dbReference>
<dbReference type="AlphaFoldDB" id="A0A368S3V1"/>
<dbReference type="InterPro" id="IPR004158">
    <property type="entry name" value="DUF247_pln"/>
</dbReference>
<protein>
    <submittedName>
        <fullName evidence="1">Uncharacterized protein</fullName>
    </submittedName>
</protein>
<organism evidence="1">
    <name type="scientific">Setaria italica</name>
    <name type="common">Foxtail millet</name>
    <name type="synonym">Panicum italicum</name>
    <dbReference type="NCBI Taxonomy" id="4555"/>
    <lineage>
        <taxon>Eukaryota</taxon>
        <taxon>Viridiplantae</taxon>
        <taxon>Streptophyta</taxon>
        <taxon>Embryophyta</taxon>
        <taxon>Tracheophyta</taxon>
        <taxon>Spermatophyta</taxon>
        <taxon>Magnoliopsida</taxon>
        <taxon>Liliopsida</taxon>
        <taxon>Poales</taxon>
        <taxon>Poaceae</taxon>
        <taxon>PACMAD clade</taxon>
        <taxon>Panicoideae</taxon>
        <taxon>Panicodae</taxon>
        <taxon>Paniceae</taxon>
        <taxon>Cenchrinae</taxon>
        <taxon>Setaria</taxon>
    </lineage>
</organism>
<dbReference type="EMBL" id="CM003535">
    <property type="protein sequence ID" value="RCV37137.1"/>
    <property type="molecule type" value="Genomic_DNA"/>
</dbReference>
<accession>A0A368S3V1</accession>
<reference evidence="1" key="2">
    <citation type="submission" date="2015-07" db="EMBL/GenBank/DDBJ databases">
        <authorList>
            <person name="Noorani M."/>
        </authorList>
    </citation>
    <scope>NUCLEOTIDE SEQUENCE</scope>
    <source>
        <strain evidence="1">Yugu1</strain>
    </source>
</reference>
<evidence type="ECO:0000313" key="1">
    <source>
        <dbReference type="EMBL" id="RCV37137.1"/>
    </source>
</evidence>
<dbReference type="KEGG" id="sita:101766598"/>
<name>A0A368S3V1_SETIT</name>
<gene>
    <name evidence="1" type="ORF">SETIT_8G039200v2</name>
</gene>
<dbReference type="OrthoDB" id="677916at2759"/>
<sequence length="455" mass="50377">MAHTYGGPPPPPPHFIFQYNSAATIERIYNLQFIVPGNRSVIGPTAVAIGPYHHGSAQLSGMQEAKSAAVAGFCRAACQPREAVRGKMLSLVGAARGSYAADGTLFDMDDGEFADMMLLDGCFLLQFMVSMCGRRPDGDDLDDPLMSRGEVRRCVRAIARDVMLLENQIPWLVLDSLMQLTRPPAVPDVDRFLALMASAFDIVGNDIDNASSQTRLRAAAGEPNQPPPPHLLGLFYRRQMEEMGAVRTENQGLLRVPIQLASLSSTAVELAEMGIKLAASKTKTFGDMAMSKRRRRRWPLSLFGELSLAPLVLNRLTECWLLNMAAYESYQLQGIATMDGAADSFPVSSYVTLVSLLVNRPEDVQEMRAKGLIVSAFDDMETLGFFKALAPQLNVGYRYYEVFQRLQEYRQERWLWIAVHSFLYNNIKTIVTVFSIVGVLAGLFKTILSVKQPHG</sequence>
<dbReference type="STRING" id="4555.A0A368S3V1"/>
<reference evidence="1" key="1">
    <citation type="journal article" date="2012" name="Nat. Biotechnol.">
        <title>Reference genome sequence of the model plant Setaria.</title>
        <authorList>
            <person name="Bennetzen J.L."/>
            <person name="Schmutz J."/>
            <person name="Wang H."/>
            <person name="Percifield R."/>
            <person name="Hawkins J."/>
            <person name="Pontaroli A.C."/>
            <person name="Estep M."/>
            <person name="Feng L."/>
            <person name="Vaughn J.N."/>
            <person name="Grimwood J."/>
            <person name="Jenkins J."/>
            <person name="Barry K."/>
            <person name="Lindquist E."/>
            <person name="Hellsten U."/>
            <person name="Deshpande S."/>
            <person name="Wang X."/>
            <person name="Wu X."/>
            <person name="Mitros T."/>
            <person name="Triplett J."/>
            <person name="Yang X."/>
            <person name="Ye C.Y."/>
            <person name="Mauro-Herrera M."/>
            <person name="Wang L."/>
            <person name="Li P."/>
            <person name="Sharma M."/>
            <person name="Sharma R."/>
            <person name="Ronald P.C."/>
            <person name="Panaud O."/>
            <person name="Kellogg E.A."/>
            <person name="Brutnell T.P."/>
            <person name="Doust A.N."/>
            <person name="Tuskan G.A."/>
            <person name="Rokhsar D."/>
            <person name="Devos K.M."/>
        </authorList>
    </citation>
    <scope>NUCLEOTIDE SEQUENCE [LARGE SCALE GENOMIC DNA]</scope>
    <source>
        <strain evidence="1">Yugu1</strain>
    </source>
</reference>
<dbReference type="PANTHER" id="PTHR31549">
    <property type="entry name" value="PROTEIN, PUTATIVE (DUF247)-RELATED-RELATED"/>
    <property type="match status" value="1"/>
</dbReference>
<proteinExistence type="predicted"/>